<dbReference type="InterPro" id="IPR017900">
    <property type="entry name" value="4Fe4S_Fe_S_CS"/>
</dbReference>
<protein>
    <submittedName>
        <fullName evidence="9">(Fe-S)-binding protein</fullName>
    </submittedName>
</protein>
<feature type="domain" description="4Fe-4S ferredoxin-type" evidence="8">
    <location>
        <begin position="25"/>
        <end position="87"/>
    </location>
</feature>
<gene>
    <name evidence="9" type="ORF">HY912_11505</name>
</gene>
<dbReference type="PANTHER" id="PTHR43551:SF1">
    <property type="entry name" value="HETERODISULFIDE REDUCTASE"/>
    <property type="match status" value="1"/>
</dbReference>
<keyword evidence="2" id="KW-0004">4Fe-4S</keyword>
<evidence type="ECO:0000256" key="1">
    <source>
        <dbReference type="ARBA" id="ARBA00022448"/>
    </source>
</evidence>
<evidence type="ECO:0000259" key="7">
    <source>
        <dbReference type="Pfam" id="PF02754"/>
    </source>
</evidence>
<evidence type="ECO:0000259" key="8">
    <source>
        <dbReference type="Pfam" id="PF13183"/>
    </source>
</evidence>
<dbReference type="GO" id="GO:0046872">
    <property type="term" value="F:metal ion binding"/>
    <property type="evidence" value="ECO:0007669"/>
    <property type="project" value="UniProtKB-KW"/>
</dbReference>
<proteinExistence type="predicted"/>
<dbReference type="Pfam" id="PF02754">
    <property type="entry name" value="CCG"/>
    <property type="match status" value="1"/>
</dbReference>
<comment type="caution">
    <text evidence="9">The sequence shown here is derived from an EMBL/GenBank/DDBJ whole genome shotgun (WGS) entry which is preliminary data.</text>
</comment>
<dbReference type="InterPro" id="IPR004017">
    <property type="entry name" value="Cys_rich_dom"/>
</dbReference>
<dbReference type="Pfam" id="PF13183">
    <property type="entry name" value="Fer4_8"/>
    <property type="match status" value="1"/>
</dbReference>
<evidence type="ECO:0000256" key="6">
    <source>
        <dbReference type="ARBA" id="ARBA00023014"/>
    </source>
</evidence>
<dbReference type="EMBL" id="JACRDE010000305">
    <property type="protein sequence ID" value="MBI5250109.1"/>
    <property type="molecule type" value="Genomic_DNA"/>
</dbReference>
<accession>A0A9D6Z3P2</accession>
<keyword evidence="3" id="KW-0479">Metal-binding</keyword>
<evidence type="ECO:0000256" key="4">
    <source>
        <dbReference type="ARBA" id="ARBA00022982"/>
    </source>
</evidence>
<dbReference type="AlphaFoldDB" id="A0A9D6Z3P2"/>
<name>A0A9D6Z3P2_9BACT</name>
<dbReference type="PANTHER" id="PTHR43551">
    <property type="entry name" value="FUMARATE REDUCTASE IRON-SULFUR SUBUNIT"/>
    <property type="match status" value="1"/>
</dbReference>
<keyword evidence="5" id="KW-0408">Iron</keyword>
<evidence type="ECO:0000256" key="2">
    <source>
        <dbReference type="ARBA" id="ARBA00022485"/>
    </source>
</evidence>
<evidence type="ECO:0000313" key="9">
    <source>
        <dbReference type="EMBL" id="MBI5250109.1"/>
    </source>
</evidence>
<dbReference type="SUPFAM" id="SSF46548">
    <property type="entry name" value="alpha-helical ferredoxin"/>
    <property type="match status" value="1"/>
</dbReference>
<evidence type="ECO:0000313" key="10">
    <source>
        <dbReference type="Proteomes" id="UP000807825"/>
    </source>
</evidence>
<dbReference type="Proteomes" id="UP000807825">
    <property type="component" value="Unassembled WGS sequence"/>
</dbReference>
<evidence type="ECO:0000256" key="3">
    <source>
        <dbReference type="ARBA" id="ARBA00022723"/>
    </source>
</evidence>
<keyword evidence="1" id="KW-0813">Transport</keyword>
<dbReference type="GO" id="GO:0051539">
    <property type="term" value="F:4 iron, 4 sulfur cluster binding"/>
    <property type="evidence" value="ECO:0007669"/>
    <property type="project" value="UniProtKB-KW"/>
</dbReference>
<dbReference type="InterPro" id="IPR009051">
    <property type="entry name" value="Helical_ferredxn"/>
</dbReference>
<dbReference type="PROSITE" id="PS00198">
    <property type="entry name" value="4FE4S_FER_1"/>
    <property type="match status" value="1"/>
</dbReference>
<evidence type="ECO:0000256" key="5">
    <source>
        <dbReference type="ARBA" id="ARBA00023004"/>
    </source>
</evidence>
<dbReference type="Gene3D" id="1.10.1060.10">
    <property type="entry name" value="Alpha-helical ferredoxin"/>
    <property type="match status" value="1"/>
</dbReference>
<keyword evidence="4" id="KW-0249">Electron transport</keyword>
<dbReference type="GO" id="GO:0016491">
    <property type="term" value="F:oxidoreductase activity"/>
    <property type="evidence" value="ECO:0007669"/>
    <property type="project" value="UniProtKB-ARBA"/>
</dbReference>
<sequence>MTDANKTITETQASAILKKGGGEKLKACLTCEECLSTCFLTDTYPGMTPRDIPLKILSGNMQELVESEFIWACTLCTRCTVDCPEHIHMDAIVRALRGIARAQGRGYKRLEDGLQQIKEIGNSVGISAEEFVENIEWLGEDAAGEIEGLDEDEFKVPIDKEGADYLYIPNPREFTSAPHLFSVYLKFFLAINADWTFASNLCDISNWAYYMGDDETNLWLIRRTVDTARKLGVKAVVSTECGHGYKILKKDAEEVIGEPLGFEVTSVVELAHHHFKDGTLKLRRGAIDESVTYHDPCNVGRKLDIYEPPRELLRHIAAEYVEMDPHSRHALCCAGGGSVAQNTDMGQKRLANAKGKRDQIVATGAKIVTSSCQMCLAQLMDIQAHYDLPVTVKSVMELVIESMEE</sequence>
<feature type="domain" description="Cysteine-rich" evidence="7">
    <location>
        <begin position="291"/>
        <end position="379"/>
    </location>
</feature>
<keyword evidence="6" id="KW-0411">Iron-sulfur</keyword>
<dbReference type="InterPro" id="IPR017896">
    <property type="entry name" value="4Fe4S_Fe-S-bd"/>
</dbReference>
<organism evidence="9 10">
    <name type="scientific">Desulfomonile tiedjei</name>
    <dbReference type="NCBI Taxonomy" id="2358"/>
    <lineage>
        <taxon>Bacteria</taxon>
        <taxon>Pseudomonadati</taxon>
        <taxon>Thermodesulfobacteriota</taxon>
        <taxon>Desulfomonilia</taxon>
        <taxon>Desulfomonilales</taxon>
        <taxon>Desulfomonilaceae</taxon>
        <taxon>Desulfomonile</taxon>
    </lineage>
</organism>
<reference evidence="9" key="1">
    <citation type="submission" date="2020-07" db="EMBL/GenBank/DDBJ databases">
        <title>Huge and variable diversity of episymbiotic CPR bacteria and DPANN archaea in groundwater ecosystems.</title>
        <authorList>
            <person name="He C.Y."/>
            <person name="Keren R."/>
            <person name="Whittaker M."/>
            <person name="Farag I.F."/>
            <person name="Doudna J."/>
            <person name="Cate J.H.D."/>
            <person name="Banfield J.F."/>
        </authorList>
    </citation>
    <scope>NUCLEOTIDE SEQUENCE</scope>
    <source>
        <strain evidence="9">NC_groundwater_1664_Pr3_B-0.1um_52_9</strain>
    </source>
</reference>